<proteinExistence type="predicted"/>
<dbReference type="AlphaFoldDB" id="A0ABD3VYX6"/>
<dbReference type="SMART" id="SM00408">
    <property type="entry name" value="IGc2"/>
    <property type="match status" value="1"/>
</dbReference>
<dbReference type="FunFam" id="2.20.100.10:FF:000005">
    <property type="entry name" value="ADAM metallopeptidase with thrombospondin type 1 motif 9"/>
    <property type="match status" value="1"/>
</dbReference>
<name>A0ABD3VYX6_SINWO</name>
<evidence type="ECO:0000256" key="1">
    <source>
        <dbReference type="ARBA" id="ARBA00004613"/>
    </source>
</evidence>
<dbReference type="GO" id="GO:0005576">
    <property type="term" value="C:extracellular region"/>
    <property type="evidence" value="ECO:0007669"/>
    <property type="project" value="UniProtKB-SubCell"/>
</dbReference>
<sequence length="909" mass="101551">MAGTVVQCLFNDLINCHVFPCQSGIPDFRAQQCAAYNDAKYSGRFYKWLPYHDAADPCSLTCLAEGTKMVAVLAPKVLDGTRCDYNSHDMCINGRCWKVGCDHKLDSDAKLDSCGVCGGNDTCIQGSDDVGRYRWIQTGYSECSVTCGVGYQEPRFICFDGHLGRVLDSTFCVNLITPSMENPKCDRGSCPPEWRVGPWQNCTKSCGGGQSWRIVTCVKTFEDGMQQWVRDSFCNNFKPSARKSCNNHICPTWHAGEWSVCSVSCGSGYQHRDVICRHVGDTYCDVGEKPRVIKNCTTGILCYNLSAFIVQTFLKKNSLNYDSRFAMSEWGPCSTSCGKGTRFRYVRCQVYLRFLEAITDLPDTDCDGTKPPSTEDCEVEPCFDDFEWRASGMTPCSRSCLGGVQETLLACVYKYNGTGVGDEYCVEAPHVPKERRICNDFPCPQRWRLEEFGPCSSSCGGGIKERKVEFDPLPKRQQTCNISDCPAQWTTGKWTQCSVSCGTGVMTRAILCEKVNATGQTFTVSRDNCLPGLKPEMEMACNKSECPTPLIKTEDIYFFQLQKMNRIRLVVGMQASVFPGASILVKCPTQGLDQEKIYWLRDGTKLKGLKRIKVSKSGSLRIRSMRPDKDGGVYTCVAGDHQANVSIEFSTSYDIIQAKVFREQTYRGVDETFENGSVLVRDPFDRKLKPLHLLATDWTLCSVTCGGGLQSRNVSCELVSQNYYEVFPVSDCTRDKSTGPLRIRSCNTEPCVKWRAGNWSECSNTECVRNLFSIQHRKVECTLEFNGTVLSSKHCSSLGFPPDSIRDCLNRNCTAVWNASKWSECVGECGKKGYKTRMLNCIWAKSGTHAPQGSCDSVDIPKVFKRCNTVNCPVVLTDESSYCSVVKALKMCQYGNYQRKCRKTCLTES</sequence>
<dbReference type="SMART" id="SM00209">
    <property type="entry name" value="TSP1"/>
    <property type="match status" value="9"/>
</dbReference>
<feature type="domain" description="Ig-like" evidence="6">
    <location>
        <begin position="549"/>
        <end position="646"/>
    </location>
</feature>
<evidence type="ECO:0000256" key="4">
    <source>
        <dbReference type="ARBA" id="ARBA00022737"/>
    </source>
</evidence>
<dbReference type="Pfam" id="PF19236">
    <property type="entry name" value="ADAMTS_CR_3"/>
    <property type="match status" value="1"/>
</dbReference>
<dbReference type="PANTHER" id="PTHR13723:SF313">
    <property type="entry name" value="PEPTIDASE M12B DOMAIN-CONTAINING PROTEIN"/>
    <property type="match status" value="1"/>
</dbReference>
<dbReference type="Proteomes" id="UP001634394">
    <property type="component" value="Unassembled WGS sequence"/>
</dbReference>
<keyword evidence="4" id="KW-0677">Repeat</keyword>
<dbReference type="PANTHER" id="PTHR13723">
    <property type="entry name" value="ADAMTS A DISINTEGRIN AND METALLOPROTEASE WITH THROMBOSPONDIN MOTIFS PROTEASE"/>
    <property type="match status" value="1"/>
</dbReference>
<dbReference type="Gene3D" id="2.60.40.10">
    <property type="entry name" value="Immunoglobulins"/>
    <property type="match status" value="1"/>
</dbReference>
<evidence type="ECO:0000256" key="2">
    <source>
        <dbReference type="ARBA" id="ARBA00022525"/>
    </source>
</evidence>
<keyword evidence="2" id="KW-0964">Secreted</keyword>
<dbReference type="InterPro" id="IPR045371">
    <property type="entry name" value="ADAMTS_CR_3"/>
</dbReference>
<protein>
    <recommendedName>
        <fullName evidence="6">Ig-like domain-containing protein</fullName>
    </recommendedName>
</protein>
<dbReference type="InterPro" id="IPR036383">
    <property type="entry name" value="TSP1_rpt_sf"/>
</dbReference>
<organism evidence="7 8">
    <name type="scientific">Sinanodonta woodiana</name>
    <name type="common">Chinese pond mussel</name>
    <name type="synonym">Anodonta woodiana</name>
    <dbReference type="NCBI Taxonomy" id="1069815"/>
    <lineage>
        <taxon>Eukaryota</taxon>
        <taxon>Metazoa</taxon>
        <taxon>Spiralia</taxon>
        <taxon>Lophotrochozoa</taxon>
        <taxon>Mollusca</taxon>
        <taxon>Bivalvia</taxon>
        <taxon>Autobranchia</taxon>
        <taxon>Heteroconchia</taxon>
        <taxon>Palaeoheterodonta</taxon>
        <taxon>Unionida</taxon>
        <taxon>Unionoidea</taxon>
        <taxon>Unionidae</taxon>
        <taxon>Unioninae</taxon>
        <taxon>Sinanodonta</taxon>
    </lineage>
</organism>
<gene>
    <name evidence="7" type="ORF">ACJMK2_043656</name>
</gene>
<dbReference type="InterPro" id="IPR000884">
    <property type="entry name" value="TSP1_rpt"/>
</dbReference>
<comment type="subcellular location">
    <subcellularLocation>
        <location evidence="1">Secreted</location>
    </subcellularLocation>
</comment>
<keyword evidence="8" id="KW-1185">Reference proteome</keyword>
<dbReference type="EMBL" id="JBJQND010000009">
    <property type="protein sequence ID" value="KAL3866351.1"/>
    <property type="molecule type" value="Genomic_DNA"/>
</dbReference>
<dbReference type="Pfam" id="PF13927">
    <property type="entry name" value="Ig_3"/>
    <property type="match status" value="1"/>
</dbReference>
<dbReference type="InterPro" id="IPR007110">
    <property type="entry name" value="Ig-like_dom"/>
</dbReference>
<evidence type="ECO:0000256" key="3">
    <source>
        <dbReference type="ARBA" id="ARBA00022729"/>
    </source>
</evidence>
<reference evidence="7 8" key="1">
    <citation type="submission" date="2024-11" db="EMBL/GenBank/DDBJ databases">
        <title>Chromosome-level genome assembly of the freshwater bivalve Anodonta woodiana.</title>
        <authorList>
            <person name="Chen X."/>
        </authorList>
    </citation>
    <scope>NUCLEOTIDE SEQUENCE [LARGE SCALE GENOMIC DNA]</scope>
    <source>
        <strain evidence="7">MN2024</strain>
        <tissue evidence="7">Gills</tissue>
    </source>
</reference>
<dbReference type="Pfam" id="PF00090">
    <property type="entry name" value="TSP_1"/>
    <property type="match status" value="2"/>
</dbReference>
<dbReference type="InterPro" id="IPR013783">
    <property type="entry name" value="Ig-like_fold"/>
</dbReference>
<dbReference type="PROSITE" id="PS50092">
    <property type="entry name" value="TSP1"/>
    <property type="match status" value="7"/>
</dbReference>
<dbReference type="InterPro" id="IPR003598">
    <property type="entry name" value="Ig_sub2"/>
</dbReference>
<dbReference type="InterPro" id="IPR036179">
    <property type="entry name" value="Ig-like_dom_sf"/>
</dbReference>
<dbReference type="PRINTS" id="PR01857">
    <property type="entry name" value="ADAMTSFAMILY"/>
</dbReference>
<dbReference type="Gene3D" id="2.20.100.10">
    <property type="entry name" value="Thrombospondin type-1 (TSP1) repeat"/>
    <property type="match status" value="8"/>
</dbReference>
<dbReference type="SUPFAM" id="SSF82895">
    <property type="entry name" value="TSP-1 type 1 repeat"/>
    <property type="match status" value="9"/>
</dbReference>
<keyword evidence="3" id="KW-0732">Signal</keyword>
<dbReference type="Pfam" id="PF19030">
    <property type="entry name" value="TSP1_ADAMTS"/>
    <property type="match status" value="8"/>
</dbReference>
<evidence type="ECO:0000313" key="8">
    <source>
        <dbReference type="Proteomes" id="UP001634394"/>
    </source>
</evidence>
<dbReference type="InterPro" id="IPR050439">
    <property type="entry name" value="ADAMTS_ADAMTS-like"/>
</dbReference>
<evidence type="ECO:0000259" key="6">
    <source>
        <dbReference type="PROSITE" id="PS50835"/>
    </source>
</evidence>
<dbReference type="InterPro" id="IPR013273">
    <property type="entry name" value="ADAMTS/ADAMTS-like"/>
</dbReference>
<evidence type="ECO:0000313" key="7">
    <source>
        <dbReference type="EMBL" id="KAL3866351.1"/>
    </source>
</evidence>
<dbReference type="PROSITE" id="PS50835">
    <property type="entry name" value="IG_LIKE"/>
    <property type="match status" value="1"/>
</dbReference>
<evidence type="ECO:0000256" key="5">
    <source>
        <dbReference type="ARBA" id="ARBA00023157"/>
    </source>
</evidence>
<keyword evidence="5" id="KW-1015">Disulfide bond</keyword>
<accession>A0ABD3VYX6</accession>
<dbReference type="SUPFAM" id="SSF48726">
    <property type="entry name" value="Immunoglobulin"/>
    <property type="match status" value="1"/>
</dbReference>
<comment type="caution">
    <text evidence="7">The sequence shown here is derived from an EMBL/GenBank/DDBJ whole genome shotgun (WGS) entry which is preliminary data.</text>
</comment>